<evidence type="ECO:0000313" key="7">
    <source>
        <dbReference type="EMBL" id="KPW81791.1"/>
    </source>
</evidence>
<dbReference type="PANTHER" id="PTHR30221">
    <property type="entry name" value="SMALL-CONDUCTANCE MECHANOSENSITIVE CHANNEL"/>
    <property type="match status" value="1"/>
</dbReference>
<feature type="transmembrane region" description="Helical" evidence="5">
    <location>
        <begin position="24"/>
        <end position="45"/>
    </location>
</feature>
<dbReference type="Pfam" id="PF05552">
    <property type="entry name" value="MS_channel_1st_1"/>
    <property type="match status" value="2"/>
</dbReference>
<dbReference type="InterPro" id="IPR023408">
    <property type="entry name" value="MscS_beta-dom_sf"/>
</dbReference>
<feature type="transmembrane region" description="Helical" evidence="5">
    <location>
        <begin position="87"/>
        <end position="106"/>
    </location>
</feature>
<dbReference type="InterPro" id="IPR010920">
    <property type="entry name" value="LSM_dom_sf"/>
</dbReference>
<comment type="function">
    <text evidence="5">Mechanosensitive channel that participates in the regulation of osmotic pressure changes within the cell, opening in response to stretch forces in the membrane lipid bilayer, without the need for other proteins. Contributes to normal resistance to hypoosmotic shock. Forms an ion channel of 1.0 nanosiemens conductance with a slight preference for anions.</text>
</comment>
<feature type="transmembrane region" description="Helical" evidence="5">
    <location>
        <begin position="118"/>
        <end position="137"/>
    </location>
</feature>
<keyword evidence="5" id="KW-0813">Transport</keyword>
<dbReference type="EMBL" id="LJQA01000831">
    <property type="protein sequence ID" value="KPW81791.1"/>
    <property type="molecule type" value="Genomic_DNA"/>
</dbReference>
<dbReference type="Gene3D" id="2.30.30.60">
    <property type="match status" value="1"/>
</dbReference>
<evidence type="ECO:0000256" key="4">
    <source>
        <dbReference type="ARBA" id="ARBA00023136"/>
    </source>
</evidence>
<keyword evidence="3 5" id="KW-1133">Transmembrane helix</keyword>
<dbReference type="RefSeq" id="WP_057460379.1">
    <property type="nucleotide sequence ID" value="NZ_LIIG01000218.1"/>
</dbReference>
<keyword evidence="5" id="KW-0407">Ion channel</keyword>
<keyword evidence="4 5" id="KW-0472">Membrane</keyword>
<keyword evidence="2 5" id="KW-0812">Transmembrane</keyword>
<keyword evidence="5" id="KW-0406">Ion transport</keyword>
<dbReference type="PANTHER" id="PTHR30221:SF1">
    <property type="entry name" value="SMALL-CONDUCTANCE MECHANOSENSITIVE CHANNEL"/>
    <property type="match status" value="1"/>
</dbReference>
<dbReference type="GO" id="GO:0005886">
    <property type="term" value="C:plasma membrane"/>
    <property type="evidence" value="ECO:0007669"/>
    <property type="project" value="UniProtKB-SubCell"/>
</dbReference>
<organism evidence="7 8">
    <name type="scientific">Pseudomonas syringae pv. cerasicola</name>
    <dbReference type="NCBI Taxonomy" id="264451"/>
    <lineage>
        <taxon>Bacteria</taxon>
        <taxon>Pseudomonadati</taxon>
        <taxon>Pseudomonadota</taxon>
        <taxon>Gammaproteobacteria</taxon>
        <taxon>Pseudomonadales</taxon>
        <taxon>Pseudomonadaceae</taxon>
        <taxon>Pseudomonas</taxon>
        <taxon>Pseudomonas syringae</taxon>
    </lineage>
</organism>
<name>A0A0P9MEX4_PSESX</name>
<proteinExistence type="inferred from homology"/>
<comment type="similarity">
    <text evidence="5">Belongs to the MscS (TC 1.A.23) family.</text>
</comment>
<dbReference type="Gene3D" id="1.10.287.1260">
    <property type="match status" value="1"/>
</dbReference>
<feature type="transmembrane region" description="Helical" evidence="5">
    <location>
        <begin position="158"/>
        <end position="179"/>
    </location>
</feature>
<comment type="caution">
    <text evidence="7">The sequence shown here is derived from an EMBL/GenBank/DDBJ whole genome shotgun (WGS) entry which is preliminary data.</text>
</comment>
<keyword evidence="5" id="KW-0997">Cell inner membrane</keyword>
<feature type="transmembrane region" description="Helical" evidence="5">
    <location>
        <begin position="185"/>
        <end position="207"/>
    </location>
</feature>
<dbReference type="GO" id="GO:0008381">
    <property type="term" value="F:mechanosensitive monoatomic ion channel activity"/>
    <property type="evidence" value="ECO:0007669"/>
    <property type="project" value="InterPro"/>
</dbReference>
<evidence type="ECO:0000256" key="1">
    <source>
        <dbReference type="ARBA" id="ARBA00004370"/>
    </source>
</evidence>
<evidence type="ECO:0000256" key="3">
    <source>
        <dbReference type="ARBA" id="ARBA00022989"/>
    </source>
</evidence>
<comment type="subcellular location">
    <subcellularLocation>
        <location evidence="5">Cell inner membrane</location>
        <topology evidence="5">Multi-pass membrane protein</topology>
    </subcellularLocation>
    <subcellularLocation>
        <location evidence="1">Membrane</location>
    </subcellularLocation>
</comment>
<dbReference type="Pfam" id="PF00924">
    <property type="entry name" value="MS_channel_2nd"/>
    <property type="match status" value="1"/>
</dbReference>
<dbReference type="AlphaFoldDB" id="A0A0P9MEX4"/>
<dbReference type="InterPro" id="IPR045275">
    <property type="entry name" value="MscS_archaea/bacteria_type"/>
</dbReference>
<evidence type="ECO:0000313" key="8">
    <source>
        <dbReference type="Proteomes" id="UP000050356"/>
    </source>
</evidence>
<accession>A0A0P9MEX4</accession>
<evidence type="ECO:0000256" key="2">
    <source>
        <dbReference type="ARBA" id="ARBA00022692"/>
    </source>
</evidence>
<dbReference type="Proteomes" id="UP000050356">
    <property type="component" value="Unassembled WGS sequence"/>
</dbReference>
<feature type="domain" description="Mechanosensitive ion channel MscS" evidence="6">
    <location>
        <begin position="217"/>
        <end position="271"/>
    </location>
</feature>
<sequence>MELNLWTQSLLAAMTALWTKVANFIPNLFGALVVVLLGFVVAKLLDALLSKLLAKLGLDRLVGGTGLTKIIGRAGVKVPISTLIGKIVYWFVLLIFLVSAAESLGLQRVSATLDMLALYLPKVFGAALVLLVGVLLAQLVNGLVRGAAEGVGIDYSAGLGRIAQGLVIIISISVAISQLEVKTDLLNHVIVIALITVGLTVALALGLGSREIAGQIIAGIYVRELFQVGQQVRVGDTEGQIEEIGTVKTTLLTDEGELVSFSNSILLEQRVSSR</sequence>
<protein>
    <recommendedName>
        <fullName evidence="5">Small-conductance mechanosensitive channel</fullName>
    </recommendedName>
</protein>
<evidence type="ECO:0000259" key="6">
    <source>
        <dbReference type="Pfam" id="PF00924"/>
    </source>
</evidence>
<reference evidence="7 8" key="1">
    <citation type="submission" date="2015-09" db="EMBL/GenBank/DDBJ databases">
        <title>Genome announcement of multiple Pseudomonas syringae strains.</title>
        <authorList>
            <person name="Thakur S."/>
            <person name="Wang P.W."/>
            <person name="Gong Y."/>
            <person name="Weir B.S."/>
            <person name="Guttman D.S."/>
        </authorList>
    </citation>
    <scope>NUCLEOTIDE SEQUENCE [LARGE SCALE GENOMIC DNA]</scope>
    <source>
        <strain evidence="7 8">ICMP17524</strain>
    </source>
</reference>
<dbReference type="InterPro" id="IPR006685">
    <property type="entry name" value="MscS_channel_2nd"/>
</dbReference>
<comment type="subunit">
    <text evidence="5">Homoheptamer.</text>
</comment>
<dbReference type="PATRIC" id="fig|264451.4.peg.3618"/>
<keyword evidence="5" id="KW-1003">Cell membrane</keyword>
<dbReference type="SUPFAM" id="SSF50182">
    <property type="entry name" value="Sm-like ribonucleoproteins"/>
    <property type="match status" value="1"/>
</dbReference>
<comment type="caution">
    <text evidence="5">Lacks conserved residue(s) required for the propagation of feature annotation.</text>
</comment>
<evidence type="ECO:0000256" key="5">
    <source>
        <dbReference type="RuleBase" id="RU369025"/>
    </source>
</evidence>
<gene>
    <name evidence="7" type="ORF">ALO50_02622</name>
</gene>
<dbReference type="InterPro" id="IPR008910">
    <property type="entry name" value="MSC_TM_helix"/>
</dbReference>